<feature type="non-terminal residue" evidence="1">
    <location>
        <position position="138"/>
    </location>
</feature>
<keyword evidence="2" id="KW-1185">Reference proteome</keyword>
<evidence type="ECO:0000313" key="2">
    <source>
        <dbReference type="Proteomes" id="UP000789901"/>
    </source>
</evidence>
<proteinExistence type="predicted"/>
<dbReference type="InterPro" id="IPR012677">
    <property type="entry name" value="Nucleotide-bd_a/b_plait_sf"/>
</dbReference>
<name>A0ABN7VP89_GIGMA</name>
<reference evidence="1 2" key="1">
    <citation type="submission" date="2021-06" db="EMBL/GenBank/DDBJ databases">
        <authorList>
            <person name="Kallberg Y."/>
            <person name="Tangrot J."/>
            <person name="Rosling A."/>
        </authorList>
    </citation>
    <scope>NUCLEOTIDE SEQUENCE [LARGE SCALE GENOMIC DNA]</scope>
    <source>
        <strain evidence="1 2">120-4 pot B 10/14</strain>
    </source>
</reference>
<gene>
    <name evidence="1" type="ORF">GMARGA_LOCUS21149</name>
</gene>
<sequence length="138" mass="16496">MNNKTRAEVEWSSIKEDIKKKLEANWVLPLRNSQLARITAERSKRIELEKRRVNAKAVHIFQNKNRNPKSQAVIEFENKEDSERALERKLKYFNYMIEWEHRLEELAQRLVEKIKEKLIGAFEQHKDRGGAIPTLLSW</sequence>
<dbReference type="Gene3D" id="3.30.70.330">
    <property type="match status" value="1"/>
</dbReference>
<evidence type="ECO:0000313" key="1">
    <source>
        <dbReference type="EMBL" id="CAG8790472.1"/>
    </source>
</evidence>
<comment type="caution">
    <text evidence="1">The sequence shown here is derived from an EMBL/GenBank/DDBJ whole genome shotgun (WGS) entry which is preliminary data.</text>
</comment>
<accession>A0ABN7VP89</accession>
<dbReference type="Proteomes" id="UP000789901">
    <property type="component" value="Unassembled WGS sequence"/>
</dbReference>
<protein>
    <submittedName>
        <fullName evidence="1">26841_t:CDS:1</fullName>
    </submittedName>
</protein>
<dbReference type="EMBL" id="CAJVQB010019248">
    <property type="protein sequence ID" value="CAG8790472.1"/>
    <property type="molecule type" value="Genomic_DNA"/>
</dbReference>
<organism evidence="1 2">
    <name type="scientific">Gigaspora margarita</name>
    <dbReference type="NCBI Taxonomy" id="4874"/>
    <lineage>
        <taxon>Eukaryota</taxon>
        <taxon>Fungi</taxon>
        <taxon>Fungi incertae sedis</taxon>
        <taxon>Mucoromycota</taxon>
        <taxon>Glomeromycotina</taxon>
        <taxon>Glomeromycetes</taxon>
        <taxon>Diversisporales</taxon>
        <taxon>Gigasporaceae</taxon>
        <taxon>Gigaspora</taxon>
    </lineage>
</organism>